<dbReference type="AlphaFoldDB" id="A0A8J3CXV6"/>
<name>A0A8J3CXV6_9BACT</name>
<dbReference type="Pfam" id="PF14054">
    <property type="entry name" value="DUF4249"/>
    <property type="match status" value="1"/>
</dbReference>
<dbReference type="RefSeq" id="WP_189579559.1">
    <property type="nucleotide sequence ID" value="NZ_BMYF01000006.1"/>
</dbReference>
<evidence type="ECO:0008006" key="3">
    <source>
        <dbReference type="Google" id="ProtNLM"/>
    </source>
</evidence>
<evidence type="ECO:0000313" key="1">
    <source>
        <dbReference type="EMBL" id="GHB32631.1"/>
    </source>
</evidence>
<dbReference type="InterPro" id="IPR025345">
    <property type="entry name" value="DUF4249"/>
</dbReference>
<accession>A0A8J3CXV6</accession>
<keyword evidence="2" id="KW-1185">Reference proteome</keyword>
<reference evidence="1" key="1">
    <citation type="journal article" date="2014" name="Int. J. Syst. Evol. Microbiol.">
        <title>Complete genome sequence of Corynebacterium casei LMG S-19264T (=DSM 44701T), isolated from a smear-ripened cheese.</title>
        <authorList>
            <consortium name="US DOE Joint Genome Institute (JGI-PGF)"/>
            <person name="Walter F."/>
            <person name="Albersmeier A."/>
            <person name="Kalinowski J."/>
            <person name="Ruckert C."/>
        </authorList>
    </citation>
    <scope>NUCLEOTIDE SEQUENCE</scope>
    <source>
        <strain evidence="1">KCTC 23224</strain>
    </source>
</reference>
<proteinExistence type="predicted"/>
<sequence>MNLDFTEMKVLKQFAFLMLVAVLGFSCSDFFNKEIPISLEDHRSLLVVNSILGEGQEELLFGITTSRSMTDTTSLIITPRDLDIDLILNSDSYLPVSYDSSRNLYYSTYKVQSGDVFELNVKSEAYPEVEAETRVPMPARILDARIGARAFDSNGRPVREIFFTVEDIEGEQNFFFMDLIMTREEWGNISDVSTFESPLRFFRRAEFRESLAFNDTFFENASVELMLWMAEEEFQNMIYNLPDFYVRLYTVDKPMYDYFTQLHVHLRNRNADLFAGEPINVPSNVKGGFGVFGSHSFMDFKLDYQEFLD</sequence>
<protein>
    <recommendedName>
        <fullName evidence="3">DUF4249 domain-containing protein</fullName>
    </recommendedName>
</protein>
<evidence type="ECO:0000313" key="2">
    <source>
        <dbReference type="Proteomes" id="UP000642809"/>
    </source>
</evidence>
<reference evidence="1" key="2">
    <citation type="submission" date="2020-09" db="EMBL/GenBank/DDBJ databases">
        <authorList>
            <person name="Sun Q."/>
            <person name="Kim S."/>
        </authorList>
    </citation>
    <scope>NUCLEOTIDE SEQUENCE</scope>
    <source>
        <strain evidence="1">KCTC 23224</strain>
    </source>
</reference>
<comment type="caution">
    <text evidence="1">The sequence shown here is derived from an EMBL/GenBank/DDBJ whole genome shotgun (WGS) entry which is preliminary data.</text>
</comment>
<dbReference type="Proteomes" id="UP000642809">
    <property type="component" value="Unassembled WGS sequence"/>
</dbReference>
<organism evidence="1 2">
    <name type="scientific">Mongoliitalea lutea</name>
    <dbReference type="NCBI Taxonomy" id="849756"/>
    <lineage>
        <taxon>Bacteria</taxon>
        <taxon>Pseudomonadati</taxon>
        <taxon>Bacteroidota</taxon>
        <taxon>Cytophagia</taxon>
        <taxon>Cytophagales</taxon>
        <taxon>Cyclobacteriaceae</taxon>
        <taxon>Mongoliitalea</taxon>
    </lineage>
</organism>
<gene>
    <name evidence="1" type="ORF">GCM10008106_11830</name>
</gene>
<dbReference type="EMBL" id="BMYF01000006">
    <property type="protein sequence ID" value="GHB32631.1"/>
    <property type="molecule type" value="Genomic_DNA"/>
</dbReference>